<protein>
    <submittedName>
        <fullName evidence="6">GRIP domain-containing protein</fullName>
    </submittedName>
</protein>
<keyword evidence="3" id="KW-0175">Coiled coil</keyword>
<evidence type="ECO:0000256" key="3">
    <source>
        <dbReference type="ARBA" id="ARBA00023054"/>
    </source>
</evidence>
<proteinExistence type="predicted"/>
<comment type="subcellular location">
    <subcellularLocation>
        <location evidence="1">Golgi apparatus</location>
    </subcellularLocation>
</comment>
<dbReference type="AlphaFoldDB" id="A0A182U2N0"/>
<evidence type="ECO:0000256" key="2">
    <source>
        <dbReference type="ARBA" id="ARBA00023034"/>
    </source>
</evidence>
<dbReference type="GO" id="GO:0006888">
    <property type="term" value="P:endoplasmic reticulum to Golgi vesicle-mediated transport"/>
    <property type="evidence" value="ECO:0007669"/>
    <property type="project" value="TreeGrafter"/>
</dbReference>
<evidence type="ECO:0000256" key="1">
    <source>
        <dbReference type="ARBA" id="ARBA00004555"/>
    </source>
</evidence>
<feature type="compositionally biased region" description="Low complexity" evidence="4">
    <location>
        <begin position="176"/>
        <end position="188"/>
    </location>
</feature>
<reference evidence="7" key="1">
    <citation type="submission" date="2014-01" db="EMBL/GenBank/DDBJ databases">
        <title>The Genome Sequence of Anopheles melas CM1001059_A (V2).</title>
        <authorList>
            <consortium name="The Broad Institute Genomics Platform"/>
            <person name="Neafsey D.E."/>
            <person name="Besansky N."/>
            <person name="Howell P."/>
            <person name="Walton C."/>
            <person name="Young S.K."/>
            <person name="Zeng Q."/>
            <person name="Gargeya S."/>
            <person name="Fitzgerald M."/>
            <person name="Haas B."/>
            <person name="Abouelleil A."/>
            <person name="Allen A.W."/>
            <person name="Alvarado L."/>
            <person name="Arachchi H.M."/>
            <person name="Berlin A.M."/>
            <person name="Chapman S.B."/>
            <person name="Gainer-Dewar J."/>
            <person name="Goldberg J."/>
            <person name="Griggs A."/>
            <person name="Gujja S."/>
            <person name="Hansen M."/>
            <person name="Howarth C."/>
            <person name="Imamovic A."/>
            <person name="Ireland A."/>
            <person name="Larimer J."/>
            <person name="McCowan C."/>
            <person name="Murphy C."/>
            <person name="Pearson M."/>
            <person name="Poon T.W."/>
            <person name="Priest M."/>
            <person name="Roberts A."/>
            <person name="Saif S."/>
            <person name="Shea T."/>
            <person name="Sisk P."/>
            <person name="Sykes S."/>
            <person name="Wortman J."/>
            <person name="Nusbaum C."/>
            <person name="Birren B."/>
        </authorList>
    </citation>
    <scope>NUCLEOTIDE SEQUENCE [LARGE SCALE GENOMIC DNA]</scope>
    <source>
        <strain evidence="7">CM1001059</strain>
    </source>
</reference>
<dbReference type="VEuPathDB" id="VectorBase:AMEC012774"/>
<reference evidence="6" key="2">
    <citation type="submission" date="2020-05" db="UniProtKB">
        <authorList>
            <consortium name="EnsemblMetazoa"/>
        </authorList>
    </citation>
    <scope>IDENTIFICATION</scope>
    <source>
        <strain evidence="6">CM1001059</strain>
    </source>
</reference>
<keyword evidence="7" id="KW-1185">Reference proteome</keyword>
<dbReference type="Proteomes" id="UP000075902">
    <property type="component" value="Unassembled WGS sequence"/>
</dbReference>
<evidence type="ECO:0000259" key="5">
    <source>
        <dbReference type="PROSITE" id="PS50913"/>
    </source>
</evidence>
<name>A0A182U2N0_9DIPT</name>
<feature type="domain" description="GRIP" evidence="5">
    <location>
        <begin position="1"/>
        <end position="42"/>
    </location>
</feature>
<dbReference type="PROSITE" id="PS50913">
    <property type="entry name" value="GRIP"/>
    <property type="match status" value="1"/>
</dbReference>
<organism evidence="6 7">
    <name type="scientific">Anopheles melas</name>
    <dbReference type="NCBI Taxonomy" id="34690"/>
    <lineage>
        <taxon>Eukaryota</taxon>
        <taxon>Metazoa</taxon>
        <taxon>Ecdysozoa</taxon>
        <taxon>Arthropoda</taxon>
        <taxon>Hexapoda</taxon>
        <taxon>Insecta</taxon>
        <taxon>Pterygota</taxon>
        <taxon>Neoptera</taxon>
        <taxon>Endopterygota</taxon>
        <taxon>Diptera</taxon>
        <taxon>Nematocera</taxon>
        <taxon>Culicoidea</taxon>
        <taxon>Culicidae</taxon>
        <taxon>Anophelinae</taxon>
        <taxon>Anopheles</taxon>
    </lineage>
</organism>
<sequence length="188" mass="19502">MVKNLVIGYAVAPNASDRQQIMKLISSVLTMDQNECTKVGLHHRGTVGGTGGWLNSILGGGGSGEAGANYNKESLTEAFVKFLEKESAPRATASSSLLNIVTSPAAATGTTSSVGEQQHQQQQQQQQSMAPSTTTVTSIGSNLITAPPAASSVQPILVPEAAMMMMQQPGFAPPRSSSSILKDILSDS</sequence>
<feature type="region of interest" description="Disordered" evidence="4">
    <location>
        <begin position="108"/>
        <end position="136"/>
    </location>
</feature>
<feature type="region of interest" description="Disordered" evidence="4">
    <location>
        <begin position="168"/>
        <end position="188"/>
    </location>
</feature>
<evidence type="ECO:0000256" key="4">
    <source>
        <dbReference type="SAM" id="MobiDB-lite"/>
    </source>
</evidence>
<dbReference type="STRING" id="34690.A0A182U2N0"/>
<dbReference type="PANTHER" id="PTHR18921">
    <property type="entry name" value="MYOSIN HEAVY CHAIN - RELATED"/>
    <property type="match status" value="1"/>
</dbReference>
<dbReference type="EnsemblMetazoa" id="AMEC012774-RA">
    <property type="protein sequence ID" value="AMEC012774-PA"/>
    <property type="gene ID" value="AMEC012774"/>
</dbReference>
<dbReference type="InterPro" id="IPR000237">
    <property type="entry name" value="GRIP_dom"/>
</dbReference>
<accession>A0A182U2N0</accession>
<dbReference type="GO" id="GO:0005794">
    <property type="term" value="C:Golgi apparatus"/>
    <property type="evidence" value="ECO:0007669"/>
    <property type="project" value="UniProtKB-SubCell"/>
</dbReference>
<evidence type="ECO:0000313" key="6">
    <source>
        <dbReference type="EnsemblMetazoa" id="AMEC012774-PA"/>
    </source>
</evidence>
<dbReference type="GO" id="GO:0031267">
    <property type="term" value="F:small GTPase binding"/>
    <property type="evidence" value="ECO:0007669"/>
    <property type="project" value="TreeGrafter"/>
</dbReference>
<dbReference type="PANTHER" id="PTHR18921:SF2">
    <property type="entry name" value="THYROID RECEPTOR-INTERACTING PROTEIN 11"/>
    <property type="match status" value="1"/>
</dbReference>
<feature type="compositionally biased region" description="Low complexity" evidence="4">
    <location>
        <begin position="108"/>
        <end position="127"/>
    </location>
</feature>
<keyword evidence="2" id="KW-0333">Golgi apparatus</keyword>
<evidence type="ECO:0000313" key="7">
    <source>
        <dbReference type="Proteomes" id="UP000075902"/>
    </source>
</evidence>
<dbReference type="GO" id="GO:0007030">
    <property type="term" value="P:Golgi organization"/>
    <property type="evidence" value="ECO:0007669"/>
    <property type="project" value="TreeGrafter"/>
</dbReference>